<dbReference type="Pfam" id="PF03705">
    <property type="entry name" value="CheR_N"/>
    <property type="match status" value="1"/>
</dbReference>
<keyword evidence="3 5" id="KW-0808">Transferase</keyword>
<dbReference type="InterPro" id="IPR026024">
    <property type="entry name" value="Chemotaxis_MeTrfase_CheR"/>
</dbReference>
<keyword evidence="2 5" id="KW-0489">Methyltransferase</keyword>
<dbReference type="InterPro" id="IPR050903">
    <property type="entry name" value="Bact_Chemotaxis_MeTrfase"/>
</dbReference>
<evidence type="ECO:0000313" key="7">
    <source>
        <dbReference type="EMBL" id="KZE08489.1"/>
    </source>
</evidence>
<dbReference type="Proteomes" id="UP000076609">
    <property type="component" value="Unassembled WGS sequence"/>
</dbReference>
<feature type="domain" description="CheR-type methyltransferase" evidence="6">
    <location>
        <begin position="10"/>
        <end position="287"/>
    </location>
</feature>
<accession>A0ABR5Y7Z3</accession>
<evidence type="ECO:0000259" key="6">
    <source>
        <dbReference type="PROSITE" id="PS50123"/>
    </source>
</evidence>
<dbReference type="InterPro" id="IPR022641">
    <property type="entry name" value="CheR_N"/>
</dbReference>
<dbReference type="PANTHER" id="PTHR24422:SF19">
    <property type="entry name" value="CHEMOTAXIS PROTEIN METHYLTRANSFERASE"/>
    <property type="match status" value="1"/>
</dbReference>
<keyword evidence="8" id="KW-1185">Reference proteome</keyword>
<gene>
    <name evidence="7" type="ORF">AVT10_07940</name>
</gene>
<dbReference type="PANTHER" id="PTHR24422">
    <property type="entry name" value="CHEMOTAXIS PROTEIN METHYLTRANSFERASE"/>
    <property type="match status" value="1"/>
</dbReference>
<dbReference type="InterPro" id="IPR036804">
    <property type="entry name" value="CheR_N_sf"/>
</dbReference>
<dbReference type="InterPro" id="IPR000780">
    <property type="entry name" value="CheR_MeTrfase"/>
</dbReference>
<organism evidence="7 8">
    <name type="scientific">Sphingomonas hankookensis</name>
    <dbReference type="NCBI Taxonomy" id="563996"/>
    <lineage>
        <taxon>Bacteria</taxon>
        <taxon>Pseudomonadati</taxon>
        <taxon>Pseudomonadota</taxon>
        <taxon>Alphaproteobacteria</taxon>
        <taxon>Sphingomonadales</taxon>
        <taxon>Sphingomonadaceae</taxon>
        <taxon>Sphingomonas</taxon>
    </lineage>
</organism>
<evidence type="ECO:0000256" key="5">
    <source>
        <dbReference type="PIRNR" id="PIRNR000410"/>
    </source>
</evidence>
<reference evidence="8" key="1">
    <citation type="submission" date="2016-01" db="EMBL/GenBank/DDBJ databases">
        <title>Draft genome of Chromobacterium sp. F49.</title>
        <authorList>
            <person name="Hong K.W."/>
        </authorList>
    </citation>
    <scope>NUCLEOTIDE SEQUENCE [LARGE SCALE GENOMIC DNA]</scope>
    <source>
        <strain evidence="8">CN3</strain>
    </source>
</reference>
<dbReference type="SMART" id="SM00138">
    <property type="entry name" value="MeTrc"/>
    <property type="match status" value="1"/>
</dbReference>
<dbReference type="EMBL" id="LQQO01000063">
    <property type="protein sequence ID" value="KZE08489.1"/>
    <property type="molecule type" value="Genomic_DNA"/>
</dbReference>
<evidence type="ECO:0000313" key="8">
    <source>
        <dbReference type="Proteomes" id="UP000076609"/>
    </source>
</evidence>
<dbReference type="PRINTS" id="PR00996">
    <property type="entry name" value="CHERMTFRASE"/>
</dbReference>
<comment type="caution">
    <text evidence="7">The sequence shown here is derived from an EMBL/GenBank/DDBJ whole genome shotgun (WGS) entry which is preliminary data.</text>
</comment>
<dbReference type="Gene3D" id="3.40.50.150">
    <property type="entry name" value="Vaccinia Virus protein VP39"/>
    <property type="match status" value="1"/>
</dbReference>
<sequence length="287" mass="32125">MTRAAALADSRAREFEFQASDHRAIAALVYDEVGILLPDGKAQLVYGRIAPRVRACGLTSFADYVAHIGRDAEERGRAIDALTTNHTSFFRENHHFEDFVERIWPPLADRLAKGGRVRLWSAACSSGEEPYSWLMAMFGNDRAAAQRLLKTDLRMLATDVSPSVLNTARAGRYSKDTMRTVPASLRSVWTGGDGDQLVVDPVLRDAIAFRPLNLLGDWPMKGRFDTIFCRNVMIYFDEPTKERLLARLGERLEVGGMLYIGHSERLIGAVQDKFRCIGRTAYQKIAA</sequence>
<protein>
    <recommendedName>
        <fullName evidence="5">Chemotaxis protein methyltransferase</fullName>
        <ecNumber evidence="5">2.1.1.80</ecNumber>
    </recommendedName>
</protein>
<dbReference type="RefSeq" id="WP_066694154.1">
    <property type="nucleotide sequence ID" value="NZ_CP117025.1"/>
</dbReference>
<dbReference type="PROSITE" id="PS50123">
    <property type="entry name" value="CHER"/>
    <property type="match status" value="1"/>
</dbReference>
<dbReference type="Pfam" id="PF01739">
    <property type="entry name" value="CheR"/>
    <property type="match status" value="1"/>
</dbReference>
<dbReference type="SUPFAM" id="SSF47757">
    <property type="entry name" value="Chemotaxis receptor methyltransferase CheR, N-terminal domain"/>
    <property type="match status" value="1"/>
</dbReference>
<proteinExistence type="predicted"/>
<dbReference type="InterPro" id="IPR022642">
    <property type="entry name" value="CheR_C"/>
</dbReference>
<dbReference type="InterPro" id="IPR029063">
    <property type="entry name" value="SAM-dependent_MTases_sf"/>
</dbReference>
<keyword evidence="4 5" id="KW-0949">S-adenosyl-L-methionine</keyword>
<dbReference type="Gene3D" id="1.10.155.10">
    <property type="entry name" value="Chemotaxis receptor methyltransferase CheR, N-terminal domain"/>
    <property type="match status" value="1"/>
</dbReference>
<comment type="function">
    <text evidence="5">Methylation of the membrane-bound methyl-accepting chemotaxis proteins (MCP) to form gamma-glutamyl methyl ester residues in MCP.</text>
</comment>
<dbReference type="EC" id="2.1.1.80" evidence="5"/>
<comment type="catalytic activity">
    <reaction evidence="1 5">
        <text>L-glutamyl-[protein] + S-adenosyl-L-methionine = [protein]-L-glutamate 5-O-methyl ester + S-adenosyl-L-homocysteine</text>
        <dbReference type="Rhea" id="RHEA:24452"/>
        <dbReference type="Rhea" id="RHEA-COMP:10208"/>
        <dbReference type="Rhea" id="RHEA-COMP:10311"/>
        <dbReference type="ChEBI" id="CHEBI:29973"/>
        <dbReference type="ChEBI" id="CHEBI:57856"/>
        <dbReference type="ChEBI" id="CHEBI:59789"/>
        <dbReference type="ChEBI" id="CHEBI:82795"/>
        <dbReference type="EC" id="2.1.1.80"/>
    </reaction>
</comment>
<evidence type="ECO:0000256" key="2">
    <source>
        <dbReference type="ARBA" id="ARBA00022603"/>
    </source>
</evidence>
<dbReference type="SUPFAM" id="SSF53335">
    <property type="entry name" value="S-adenosyl-L-methionine-dependent methyltransferases"/>
    <property type="match status" value="1"/>
</dbReference>
<evidence type="ECO:0000256" key="1">
    <source>
        <dbReference type="ARBA" id="ARBA00001541"/>
    </source>
</evidence>
<evidence type="ECO:0000256" key="4">
    <source>
        <dbReference type="ARBA" id="ARBA00022691"/>
    </source>
</evidence>
<name>A0ABR5Y7Z3_9SPHN</name>
<dbReference type="PIRSF" id="PIRSF000410">
    <property type="entry name" value="CheR"/>
    <property type="match status" value="1"/>
</dbReference>
<evidence type="ECO:0000256" key="3">
    <source>
        <dbReference type="ARBA" id="ARBA00022679"/>
    </source>
</evidence>